<evidence type="ECO:0000256" key="8">
    <source>
        <dbReference type="PROSITE-ProRule" id="PRU00221"/>
    </source>
</evidence>
<evidence type="ECO:0000256" key="1">
    <source>
        <dbReference type="ARBA" id="ARBA00004604"/>
    </source>
</evidence>
<dbReference type="PROSITE" id="PS50294">
    <property type="entry name" value="WD_REPEATS_REGION"/>
    <property type="match status" value="1"/>
</dbReference>
<keyword evidence="6" id="KW-0804">Transcription</keyword>
<keyword evidence="5" id="KW-0677">Repeat</keyword>
<keyword evidence="10" id="KW-1185">Reference proteome</keyword>
<protein>
    <submittedName>
        <fullName evidence="9">NET1-associated nuclear protein 1</fullName>
    </submittedName>
</protein>
<evidence type="ECO:0000256" key="2">
    <source>
        <dbReference type="ARBA" id="ARBA00022517"/>
    </source>
</evidence>
<keyword evidence="2" id="KW-0690">Ribosome biogenesis</keyword>
<accession>A0ABR0KQN4</accession>
<organism evidence="9 10">
    <name type="scientific">Cryomyces antarcticus</name>
    <dbReference type="NCBI Taxonomy" id="329879"/>
    <lineage>
        <taxon>Eukaryota</taxon>
        <taxon>Fungi</taxon>
        <taxon>Dikarya</taxon>
        <taxon>Ascomycota</taxon>
        <taxon>Pezizomycotina</taxon>
        <taxon>Dothideomycetes</taxon>
        <taxon>Dothideomycetes incertae sedis</taxon>
        <taxon>Cryomyces</taxon>
    </lineage>
</organism>
<dbReference type="PANTHER" id="PTHR44215">
    <property type="entry name" value="WD REPEAT-CONTAINING PROTEIN 75"/>
    <property type="match status" value="1"/>
</dbReference>
<feature type="repeat" description="WD" evidence="8">
    <location>
        <begin position="31"/>
        <end position="72"/>
    </location>
</feature>
<dbReference type="PROSITE" id="PS50082">
    <property type="entry name" value="WD_REPEATS_2"/>
    <property type="match status" value="1"/>
</dbReference>
<keyword evidence="4 8" id="KW-0853">WD repeat</keyword>
<dbReference type="Pfam" id="PF23869">
    <property type="entry name" value="Beta-prop_WDR75_1st"/>
    <property type="match status" value="1"/>
</dbReference>
<evidence type="ECO:0000256" key="7">
    <source>
        <dbReference type="ARBA" id="ARBA00023242"/>
    </source>
</evidence>
<evidence type="ECO:0000256" key="5">
    <source>
        <dbReference type="ARBA" id="ARBA00022737"/>
    </source>
</evidence>
<dbReference type="InterPro" id="IPR053826">
    <property type="entry name" value="WDR75"/>
</dbReference>
<dbReference type="Gene3D" id="2.130.10.10">
    <property type="entry name" value="YVTN repeat-like/Quinoprotein amine dehydrogenase"/>
    <property type="match status" value="1"/>
</dbReference>
<evidence type="ECO:0000256" key="6">
    <source>
        <dbReference type="ARBA" id="ARBA00023163"/>
    </source>
</evidence>
<dbReference type="Proteomes" id="UP001357485">
    <property type="component" value="Unassembled WGS sequence"/>
</dbReference>
<name>A0ABR0KQN4_9PEZI</name>
<dbReference type="PANTHER" id="PTHR44215:SF1">
    <property type="entry name" value="WD REPEAT-CONTAINING PROTEIN 75"/>
    <property type="match status" value="1"/>
</dbReference>
<evidence type="ECO:0000256" key="4">
    <source>
        <dbReference type="ARBA" id="ARBA00022574"/>
    </source>
</evidence>
<keyword evidence="3" id="KW-0698">rRNA processing</keyword>
<gene>
    <name evidence="9" type="primary">NAN1_1</name>
    <name evidence="9" type="ORF">LTR16_006286</name>
</gene>
<evidence type="ECO:0000313" key="10">
    <source>
        <dbReference type="Proteomes" id="UP001357485"/>
    </source>
</evidence>
<comment type="subcellular location">
    <subcellularLocation>
        <location evidence="1">Nucleus</location>
        <location evidence="1">Nucleolus</location>
    </subcellularLocation>
</comment>
<dbReference type="InterPro" id="IPR001680">
    <property type="entry name" value="WD40_rpt"/>
</dbReference>
<dbReference type="InterPro" id="IPR015943">
    <property type="entry name" value="WD40/YVTN_repeat-like_dom_sf"/>
</dbReference>
<reference evidence="9 10" key="1">
    <citation type="submission" date="2023-08" db="EMBL/GenBank/DDBJ databases">
        <title>Black Yeasts Isolated from many extreme environments.</title>
        <authorList>
            <person name="Coleine C."/>
            <person name="Stajich J.E."/>
            <person name="Selbmann L."/>
        </authorList>
    </citation>
    <scope>NUCLEOTIDE SEQUENCE [LARGE SCALE GENOMIC DNA]</scope>
    <source>
        <strain evidence="9 10">CCFEE 536</strain>
    </source>
</reference>
<keyword evidence="7" id="KW-0539">Nucleus</keyword>
<dbReference type="SUPFAM" id="SSF82171">
    <property type="entry name" value="DPP6 N-terminal domain-like"/>
    <property type="match status" value="1"/>
</dbReference>
<comment type="caution">
    <text evidence="9">The sequence shown here is derived from an EMBL/GenBank/DDBJ whole genome shotgun (WGS) entry which is preliminary data.</text>
</comment>
<sequence>MVYEDLYNKLVQAEQSIKGNGSSPQLFPRILSWHREAVSTVRWSRDGNYVISGGKETVLVIWQQATEKKTFLPNLTSQIDLVVISPSGASYAVQLADNSVMVLSTTEMKPRANIAGIQARSLTFDDLEMPKLTTITSSAQASQQAFDVFSRTAATCNSLRPNQLILAVPASETRVERGSAQPPAPFLQTFDMSTSHHISRQAATRNNVTNFNVGPEGLKLQEPDIKMLQVTRDGKWLATIEEWIPPTKDVAFLAADDVAMHEAQCQRREVYLKFWRWDAKDQRLLTVLSIL</sequence>
<evidence type="ECO:0000313" key="9">
    <source>
        <dbReference type="EMBL" id="KAK5107494.1"/>
    </source>
</evidence>
<dbReference type="SMART" id="SM00320">
    <property type="entry name" value="WD40"/>
    <property type="match status" value="1"/>
</dbReference>
<proteinExistence type="predicted"/>
<dbReference type="EMBL" id="JAVRRA010025771">
    <property type="protein sequence ID" value="KAK5107494.1"/>
    <property type="molecule type" value="Genomic_DNA"/>
</dbReference>
<evidence type="ECO:0000256" key="3">
    <source>
        <dbReference type="ARBA" id="ARBA00022552"/>
    </source>
</evidence>